<dbReference type="PATRIC" id="fig|272123.3.peg.3574"/>
<comment type="similarity">
    <text evidence="1">Belongs to the GST superfamily.</text>
</comment>
<protein>
    <submittedName>
        <fullName evidence="4">Glutathione S-transferase domain protein</fullName>
    </submittedName>
</protein>
<dbReference type="InterPro" id="IPR036282">
    <property type="entry name" value="Glutathione-S-Trfase_C_sf"/>
</dbReference>
<dbReference type="Pfam" id="PF00043">
    <property type="entry name" value="GST_C"/>
    <property type="match status" value="1"/>
</dbReference>
<gene>
    <name evidence="4" type="ordered locus">Anacy_3276</name>
</gene>
<dbReference type="eggNOG" id="COG0625">
    <property type="taxonomic scope" value="Bacteria"/>
</dbReference>
<feature type="domain" description="GST C-terminal" evidence="3">
    <location>
        <begin position="111"/>
        <end position="240"/>
    </location>
</feature>
<dbReference type="Gene3D" id="1.20.1050.10">
    <property type="match status" value="1"/>
</dbReference>
<dbReference type="SFLD" id="SFLDG00358">
    <property type="entry name" value="Main_(cytGST)"/>
    <property type="match status" value="1"/>
</dbReference>
<dbReference type="AlphaFoldDB" id="K9ZHL9"/>
<evidence type="ECO:0000259" key="3">
    <source>
        <dbReference type="PROSITE" id="PS50405"/>
    </source>
</evidence>
<keyword evidence="5" id="KW-1185">Reference proteome</keyword>
<sequence length="240" mass="26476">MRCRRIDICLIHDTVESQTLRETIMSLTFYFAPMSTASITECVLAELAIPFDLVKLNISVGDTRTPEFLEVNPNGRVPVIVHEGTAIWESSAITMYLGEVFGVEAKLYPAPGPKRGEAMKWIAWSNVTFAEAASRLFASLPTEKQGDAETNAQEKVAPEMKSAIAMEKAKADLADYLRILNGGLEGRSFLIGDYSLADTHLQGIVGWVGSMEVDLTPFPNITGWLKRCYERPAITKLMLG</sequence>
<dbReference type="STRING" id="272123.Anacy_3276"/>
<dbReference type="HOGENOM" id="CLU_011226_6_0_3"/>
<dbReference type="InterPro" id="IPR040079">
    <property type="entry name" value="Glutathione_S-Trfase"/>
</dbReference>
<dbReference type="Pfam" id="PF02798">
    <property type="entry name" value="GST_N"/>
    <property type="match status" value="1"/>
</dbReference>
<dbReference type="KEGG" id="acy:Anacy_3276"/>
<dbReference type="OrthoDB" id="9810080at2"/>
<dbReference type="SUPFAM" id="SSF52833">
    <property type="entry name" value="Thioredoxin-like"/>
    <property type="match status" value="1"/>
</dbReference>
<dbReference type="PANTHER" id="PTHR44051:SF8">
    <property type="entry name" value="GLUTATHIONE S-TRANSFERASE GSTA"/>
    <property type="match status" value="1"/>
</dbReference>
<name>K9ZHL9_ANACC</name>
<evidence type="ECO:0000313" key="4">
    <source>
        <dbReference type="EMBL" id="AFZ58681.1"/>
    </source>
</evidence>
<dbReference type="InterPro" id="IPR036249">
    <property type="entry name" value="Thioredoxin-like_sf"/>
</dbReference>
<dbReference type="CDD" id="cd03046">
    <property type="entry name" value="GST_N_GTT1_like"/>
    <property type="match status" value="1"/>
</dbReference>
<dbReference type="SFLD" id="SFLDS00019">
    <property type="entry name" value="Glutathione_Transferase_(cytos"/>
    <property type="match status" value="1"/>
</dbReference>
<dbReference type="Gene3D" id="3.40.30.10">
    <property type="entry name" value="Glutaredoxin"/>
    <property type="match status" value="1"/>
</dbReference>
<dbReference type="PROSITE" id="PS50404">
    <property type="entry name" value="GST_NTER"/>
    <property type="match status" value="1"/>
</dbReference>
<accession>K9ZHL9</accession>
<organism evidence="4 5">
    <name type="scientific">Anabaena cylindrica (strain ATCC 27899 / PCC 7122)</name>
    <dbReference type="NCBI Taxonomy" id="272123"/>
    <lineage>
        <taxon>Bacteria</taxon>
        <taxon>Bacillati</taxon>
        <taxon>Cyanobacteriota</taxon>
        <taxon>Cyanophyceae</taxon>
        <taxon>Nostocales</taxon>
        <taxon>Nostocaceae</taxon>
        <taxon>Anabaena</taxon>
    </lineage>
</organism>
<evidence type="ECO:0000313" key="5">
    <source>
        <dbReference type="Proteomes" id="UP000010474"/>
    </source>
</evidence>
<dbReference type="InterPro" id="IPR004045">
    <property type="entry name" value="Glutathione_S-Trfase_N"/>
</dbReference>
<reference evidence="5" key="1">
    <citation type="journal article" date="2013" name="Proc. Natl. Acad. Sci. U.S.A.">
        <title>Improving the coverage of the cyanobacterial phylum using diversity-driven genome sequencing.</title>
        <authorList>
            <person name="Shih P.M."/>
            <person name="Wu D."/>
            <person name="Latifi A."/>
            <person name="Axen S.D."/>
            <person name="Fewer D.P."/>
            <person name="Talla E."/>
            <person name="Calteau A."/>
            <person name="Cai F."/>
            <person name="Tandeau de Marsac N."/>
            <person name="Rippka R."/>
            <person name="Herdman M."/>
            <person name="Sivonen K."/>
            <person name="Coursin T."/>
            <person name="Laurent T."/>
            <person name="Goodwin L."/>
            <person name="Nolan M."/>
            <person name="Davenport K.W."/>
            <person name="Han C.S."/>
            <person name="Rubin E.M."/>
            <person name="Eisen J.A."/>
            <person name="Woyke T."/>
            <person name="Gugger M."/>
            <person name="Kerfeld C.A."/>
        </authorList>
    </citation>
    <scope>NUCLEOTIDE SEQUENCE [LARGE SCALE GENOMIC DNA]</scope>
    <source>
        <strain evidence="5">ATCC 27899 / PCC 7122</strain>
    </source>
</reference>
<dbReference type="InterPro" id="IPR010987">
    <property type="entry name" value="Glutathione-S-Trfase_C-like"/>
</dbReference>
<dbReference type="EMBL" id="CP003659">
    <property type="protein sequence ID" value="AFZ58681.1"/>
    <property type="molecule type" value="Genomic_DNA"/>
</dbReference>
<dbReference type="InterPro" id="IPR004046">
    <property type="entry name" value="GST_C"/>
</dbReference>
<dbReference type="Proteomes" id="UP000010474">
    <property type="component" value="Chromosome"/>
</dbReference>
<dbReference type="PANTHER" id="PTHR44051">
    <property type="entry name" value="GLUTATHIONE S-TRANSFERASE-RELATED"/>
    <property type="match status" value="1"/>
</dbReference>
<evidence type="ECO:0000259" key="2">
    <source>
        <dbReference type="PROSITE" id="PS50404"/>
    </source>
</evidence>
<feature type="domain" description="GST N-terminal" evidence="2">
    <location>
        <begin position="25"/>
        <end position="105"/>
    </location>
</feature>
<evidence type="ECO:0000256" key="1">
    <source>
        <dbReference type="RuleBase" id="RU003494"/>
    </source>
</evidence>
<dbReference type="PROSITE" id="PS50405">
    <property type="entry name" value="GST_CTER"/>
    <property type="match status" value="1"/>
</dbReference>
<dbReference type="SUPFAM" id="SSF47616">
    <property type="entry name" value="GST C-terminal domain-like"/>
    <property type="match status" value="1"/>
</dbReference>
<proteinExistence type="inferred from homology"/>